<feature type="region of interest" description="Disordered" evidence="1">
    <location>
        <begin position="1"/>
        <end position="21"/>
    </location>
</feature>
<organism evidence="2 3">
    <name type="scientific">Araneus ventricosus</name>
    <name type="common">Orbweaver spider</name>
    <name type="synonym">Epeira ventricosa</name>
    <dbReference type="NCBI Taxonomy" id="182803"/>
    <lineage>
        <taxon>Eukaryota</taxon>
        <taxon>Metazoa</taxon>
        <taxon>Ecdysozoa</taxon>
        <taxon>Arthropoda</taxon>
        <taxon>Chelicerata</taxon>
        <taxon>Arachnida</taxon>
        <taxon>Araneae</taxon>
        <taxon>Araneomorphae</taxon>
        <taxon>Entelegynae</taxon>
        <taxon>Araneoidea</taxon>
        <taxon>Araneidae</taxon>
        <taxon>Araneus</taxon>
    </lineage>
</organism>
<evidence type="ECO:0000313" key="2">
    <source>
        <dbReference type="EMBL" id="GBL96353.1"/>
    </source>
</evidence>
<gene>
    <name evidence="2" type="ORF">AVEN_238710_1</name>
</gene>
<dbReference type="AlphaFoldDB" id="A0A4Y2BWP2"/>
<name>A0A4Y2BWP2_ARAVE</name>
<keyword evidence="3" id="KW-1185">Reference proteome</keyword>
<proteinExistence type="predicted"/>
<comment type="caution">
    <text evidence="2">The sequence shown here is derived from an EMBL/GenBank/DDBJ whole genome shotgun (WGS) entry which is preliminary data.</text>
</comment>
<evidence type="ECO:0000313" key="3">
    <source>
        <dbReference type="Proteomes" id="UP000499080"/>
    </source>
</evidence>
<dbReference type="EMBL" id="BGPR01000119">
    <property type="protein sequence ID" value="GBL96353.1"/>
    <property type="molecule type" value="Genomic_DNA"/>
</dbReference>
<accession>A0A4Y2BWP2</accession>
<sequence>MTRTTPELAPPLQTSSPHQREDVSPLHMIWCATGPIHGGSSVELGFEPATLRSRGRDLTTRAPRPQPVLRNVTEVCPIILVVLNF</sequence>
<evidence type="ECO:0000256" key="1">
    <source>
        <dbReference type="SAM" id="MobiDB-lite"/>
    </source>
</evidence>
<dbReference type="Proteomes" id="UP000499080">
    <property type="component" value="Unassembled WGS sequence"/>
</dbReference>
<protein>
    <submittedName>
        <fullName evidence="2">Uncharacterized protein</fullName>
    </submittedName>
</protein>
<reference evidence="2 3" key="1">
    <citation type="journal article" date="2019" name="Sci. Rep.">
        <title>Orb-weaving spider Araneus ventricosus genome elucidates the spidroin gene catalogue.</title>
        <authorList>
            <person name="Kono N."/>
            <person name="Nakamura H."/>
            <person name="Ohtoshi R."/>
            <person name="Moran D.A.P."/>
            <person name="Shinohara A."/>
            <person name="Yoshida Y."/>
            <person name="Fujiwara M."/>
            <person name="Mori M."/>
            <person name="Tomita M."/>
            <person name="Arakawa K."/>
        </authorList>
    </citation>
    <scope>NUCLEOTIDE SEQUENCE [LARGE SCALE GENOMIC DNA]</scope>
</reference>